<accession>A0AAN4TNH6</accession>
<evidence type="ECO:0000313" key="2">
    <source>
        <dbReference type="Proteomes" id="UP000248291"/>
    </source>
</evidence>
<evidence type="ECO:0000313" key="1">
    <source>
        <dbReference type="EMBL" id="GBH19935.1"/>
    </source>
</evidence>
<proteinExistence type="predicted"/>
<name>A0AAN4TNH6_PSESF</name>
<protein>
    <submittedName>
        <fullName evidence="1">Uncharacterized protein</fullName>
    </submittedName>
</protein>
<dbReference type="Proteomes" id="UP000248291">
    <property type="component" value="Unassembled WGS sequence"/>
</dbReference>
<comment type="caution">
    <text evidence="1">The sequence shown here is derived from an EMBL/GenBank/DDBJ whole genome shotgun (WGS) entry which is preliminary data.</text>
</comment>
<reference evidence="1 2" key="1">
    <citation type="submission" date="2018-04" db="EMBL/GenBank/DDBJ databases">
        <title>Draft genome sequence of Pseudomonas syringae pv. actinidiae biovar 3 strains isolated from kiwifruit in Kagawa prefecture.</title>
        <authorList>
            <person name="Tabuchi M."/>
            <person name="Saito M."/>
            <person name="Fujiwara S."/>
            <person name="Sasa N."/>
            <person name="Akimitsu K."/>
            <person name="Gomi K."/>
            <person name="Konishi-Sugita S."/>
            <person name="Hamano K."/>
            <person name="Kataoka I."/>
        </authorList>
    </citation>
    <scope>NUCLEOTIDE SEQUENCE [LARGE SCALE GENOMIC DNA]</scope>
    <source>
        <strain evidence="1 2">MAFF212211</strain>
    </source>
</reference>
<organism evidence="1 2">
    <name type="scientific">Pseudomonas syringae pv. actinidiae</name>
    <dbReference type="NCBI Taxonomy" id="103796"/>
    <lineage>
        <taxon>Bacteria</taxon>
        <taxon>Pseudomonadati</taxon>
        <taxon>Pseudomonadota</taxon>
        <taxon>Gammaproteobacteria</taxon>
        <taxon>Pseudomonadales</taxon>
        <taxon>Pseudomonadaceae</taxon>
        <taxon>Pseudomonas</taxon>
        <taxon>Pseudomonas syringae</taxon>
    </lineage>
</organism>
<sequence length="51" mass="5827">MLMALRGNLRQMRDGHDLPTLAQATQQLTHDLGSRAADAHIHFVEHQCWHP</sequence>
<dbReference type="EMBL" id="BGKA01000236">
    <property type="protein sequence ID" value="GBH19935.1"/>
    <property type="molecule type" value="Genomic_DNA"/>
</dbReference>
<dbReference type="AlphaFoldDB" id="A0AAN4TNH6"/>
<gene>
    <name evidence="1" type="ORF">KPSA3_05954</name>
</gene>